<protein>
    <submittedName>
        <fullName evidence="2">Helix-turn-helix transcriptional regulator</fullName>
    </submittedName>
</protein>
<dbReference type="InterPro" id="IPR041657">
    <property type="entry name" value="HTH_17"/>
</dbReference>
<dbReference type="Proteomes" id="UP001597045">
    <property type="component" value="Unassembled WGS sequence"/>
</dbReference>
<sequence>MMKIERLWGIEELSTFLDIPVNTIRAWRKTNYGPPARKVGKHLRWDPETVREWFANLGQSDAA</sequence>
<evidence type="ECO:0000313" key="2">
    <source>
        <dbReference type="EMBL" id="MFD1046941.1"/>
    </source>
</evidence>
<dbReference type="SUPFAM" id="SSF46955">
    <property type="entry name" value="Putative DNA-binding domain"/>
    <property type="match status" value="1"/>
</dbReference>
<keyword evidence="3" id="KW-1185">Reference proteome</keyword>
<accession>A0ABW3M8L9</accession>
<proteinExistence type="predicted"/>
<gene>
    <name evidence="2" type="ORF">ACFQ1S_16015</name>
</gene>
<feature type="domain" description="Helix-turn-helix" evidence="1">
    <location>
        <begin position="10"/>
        <end position="56"/>
    </location>
</feature>
<dbReference type="Gene3D" id="1.10.10.10">
    <property type="entry name" value="Winged helix-like DNA-binding domain superfamily/Winged helix DNA-binding domain"/>
    <property type="match status" value="1"/>
</dbReference>
<dbReference type="InterPro" id="IPR036388">
    <property type="entry name" value="WH-like_DNA-bd_sf"/>
</dbReference>
<dbReference type="EMBL" id="JBHTIS010000857">
    <property type="protein sequence ID" value="MFD1046941.1"/>
    <property type="molecule type" value="Genomic_DNA"/>
</dbReference>
<dbReference type="Pfam" id="PF12728">
    <property type="entry name" value="HTH_17"/>
    <property type="match status" value="1"/>
</dbReference>
<reference evidence="3" key="1">
    <citation type="journal article" date="2019" name="Int. J. Syst. Evol. Microbiol.">
        <title>The Global Catalogue of Microorganisms (GCM) 10K type strain sequencing project: providing services to taxonomists for standard genome sequencing and annotation.</title>
        <authorList>
            <consortium name="The Broad Institute Genomics Platform"/>
            <consortium name="The Broad Institute Genome Sequencing Center for Infectious Disease"/>
            <person name="Wu L."/>
            <person name="Ma J."/>
        </authorList>
    </citation>
    <scope>NUCLEOTIDE SEQUENCE [LARGE SCALE GENOMIC DNA]</scope>
    <source>
        <strain evidence="3">JCM 31486</strain>
    </source>
</reference>
<evidence type="ECO:0000313" key="3">
    <source>
        <dbReference type="Proteomes" id="UP001597045"/>
    </source>
</evidence>
<dbReference type="InterPro" id="IPR009061">
    <property type="entry name" value="DNA-bd_dom_put_sf"/>
</dbReference>
<evidence type="ECO:0000259" key="1">
    <source>
        <dbReference type="Pfam" id="PF12728"/>
    </source>
</evidence>
<organism evidence="2 3">
    <name type="scientific">Kibdelosporangium lantanae</name>
    <dbReference type="NCBI Taxonomy" id="1497396"/>
    <lineage>
        <taxon>Bacteria</taxon>
        <taxon>Bacillati</taxon>
        <taxon>Actinomycetota</taxon>
        <taxon>Actinomycetes</taxon>
        <taxon>Pseudonocardiales</taxon>
        <taxon>Pseudonocardiaceae</taxon>
        <taxon>Kibdelosporangium</taxon>
    </lineage>
</organism>
<name>A0ABW3M8L9_9PSEU</name>
<comment type="caution">
    <text evidence="2">The sequence shown here is derived from an EMBL/GenBank/DDBJ whole genome shotgun (WGS) entry which is preliminary data.</text>
</comment>